<keyword evidence="1 4" id="KW-0808">Transferase</keyword>
<gene>
    <name evidence="4" type="ORF">ACFO9K_12975</name>
</gene>
<dbReference type="GeneID" id="73044119"/>
<protein>
    <submittedName>
        <fullName evidence="4">GNAT family N-acetyltransferase</fullName>
        <ecNumber evidence="4">2.3.1.-</ecNumber>
    </submittedName>
</protein>
<dbReference type="Pfam" id="PF00583">
    <property type="entry name" value="Acetyltransf_1"/>
    <property type="match status" value="1"/>
</dbReference>
<evidence type="ECO:0000313" key="5">
    <source>
        <dbReference type="Proteomes" id="UP001595945"/>
    </source>
</evidence>
<dbReference type="EMBL" id="JBHSHT010000002">
    <property type="protein sequence ID" value="MFC4825170.1"/>
    <property type="molecule type" value="Genomic_DNA"/>
</dbReference>
<dbReference type="CDD" id="cd04301">
    <property type="entry name" value="NAT_SF"/>
    <property type="match status" value="1"/>
</dbReference>
<organism evidence="4 5">
    <name type="scientific">Halorussus aquaticus</name>
    <dbReference type="NCBI Taxonomy" id="2953748"/>
    <lineage>
        <taxon>Archaea</taxon>
        <taxon>Methanobacteriati</taxon>
        <taxon>Methanobacteriota</taxon>
        <taxon>Stenosarchaea group</taxon>
        <taxon>Halobacteria</taxon>
        <taxon>Halobacteriales</taxon>
        <taxon>Haladaptataceae</taxon>
        <taxon>Halorussus</taxon>
    </lineage>
</organism>
<evidence type="ECO:0000256" key="1">
    <source>
        <dbReference type="ARBA" id="ARBA00022679"/>
    </source>
</evidence>
<evidence type="ECO:0000259" key="3">
    <source>
        <dbReference type="PROSITE" id="PS51186"/>
    </source>
</evidence>
<dbReference type="InterPro" id="IPR000182">
    <property type="entry name" value="GNAT_dom"/>
</dbReference>
<dbReference type="InterPro" id="IPR050832">
    <property type="entry name" value="Bact_Acetyltransf"/>
</dbReference>
<keyword evidence="2 4" id="KW-0012">Acyltransferase</keyword>
<name>A0ABD5Q363_9EURY</name>
<proteinExistence type="predicted"/>
<reference evidence="4 5" key="1">
    <citation type="journal article" date="2019" name="Int. J. Syst. Evol. Microbiol.">
        <title>The Global Catalogue of Microorganisms (GCM) 10K type strain sequencing project: providing services to taxonomists for standard genome sequencing and annotation.</title>
        <authorList>
            <consortium name="The Broad Institute Genomics Platform"/>
            <consortium name="The Broad Institute Genome Sequencing Center for Infectious Disease"/>
            <person name="Wu L."/>
            <person name="Ma J."/>
        </authorList>
    </citation>
    <scope>NUCLEOTIDE SEQUENCE [LARGE SCALE GENOMIC DNA]</scope>
    <source>
        <strain evidence="4 5">XZYJ18</strain>
    </source>
</reference>
<evidence type="ECO:0000256" key="2">
    <source>
        <dbReference type="ARBA" id="ARBA00023315"/>
    </source>
</evidence>
<dbReference type="AlphaFoldDB" id="A0ABD5Q363"/>
<keyword evidence="5" id="KW-1185">Reference proteome</keyword>
<evidence type="ECO:0000313" key="4">
    <source>
        <dbReference type="EMBL" id="MFC4825170.1"/>
    </source>
</evidence>
<dbReference type="Proteomes" id="UP001595945">
    <property type="component" value="Unassembled WGS sequence"/>
</dbReference>
<dbReference type="GO" id="GO:0016746">
    <property type="term" value="F:acyltransferase activity"/>
    <property type="evidence" value="ECO:0007669"/>
    <property type="project" value="UniProtKB-KW"/>
</dbReference>
<dbReference type="RefSeq" id="WP_254269133.1">
    <property type="nucleotide sequence ID" value="NZ_CP100400.1"/>
</dbReference>
<sequence length="160" mass="17520">MVSVELGSTADADAVADRWVELAAEQRAFDSHLSADANRSAIREAIAQSAIADELLVVRTETDDIVGFVTFGIESGNYEQDVTRGVVQNIFVVPERRGEGIGSELLRAAERRLAESGADALALEVMADNDAARRFYRRHGYAPHRVELEKSVESDTLTKE</sequence>
<dbReference type="Gene3D" id="3.40.630.30">
    <property type="match status" value="1"/>
</dbReference>
<feature type="domain" description="N-acetyltransferase" evidence="3">
    <location>
        <begin position="2"/>
        <end position="158"/>
    </location>
</feature>
<accession>A0ABD5Q363</accession>
<dbReference type="EC" id="2.3.1.-" evidence="4"/>
<dbReference type="PANTHER" id="PTHR43877">
    <property type="entry name" value="AMINOALKYLPHOSPHONATE N-ACETYLTRANSFERASE-RELATED-RELATED"/>
    <property type="match status" value="1"/>
</dbReference>
<dbReference type="PROSITE" id="PS51186">
    <property type="entry name" value="GNAT"/>
    <property type="match status" value="1"/>
</dbReference>
<comment type="caution">
    <text evidence="4">The sequence shown here is derived from an EMBL/GenBank/DDBJ whole genome shotgun (WGS) entry which is preliminary data.</text>
</comment>
<dbReference type="SUPFAM" id="SSF55729">
    <property type="entry name" value="Acyl-CoA N-acyltransferases (Nat)"/>
    <property type="match status" value="1"/>
</dbReference>
<dbReference type="InterPro" id="IPR016181">
    <property type="entry name" value="Acyl_CoA_acyltransferase"/>
</dbReference>